<dbReference type="Pfam" id="PF19780">
    <property type="entry name" value="DUF6265"/>
    <property type="match status" value="1"/>
</dbReference>
<evidence type="ECO:0000259" key="1">
    <source>
        <dbReference type="Pfam" id="PF19780"/>
    </source>
</evidence>
<sequence>MQQAIDFLQHYIAIFLLGLLLPLSGRAQDLPTFLTGDWKVEGKESYEHWDRMNGNLLKGFSYTKNNELPKVLEYMEIVQEKDSVWCKVNIPGQHDGETFSFLQRKAGMQWIYENPANDFPQIIIYELLSDNDIQIYLKNETQEVSYKMQRVPHKSTD</sequence>
<gene>
    <name evidence="2" type="ORF">GCM10017764_13540</name>
</gene>
<evidence type="ECO:0000313" key="3">
    <source>
        <dbReference type="Proteomes" id="UP000620550"/>
    </source>
</evidence>
<dbReference type="EMBL" id="BNAF01000004">
    <property type="protein sequence ID" value="GHE31696.1"/>
    <property type="molecule type" value="Genomic_DNA"/>
</dbReference>
<dbReference type="InterPro" id="IPR046232">
    <property type="entry name" value="DUF6265"/>
</dbReference>
<organism evidence="2 3">
    <name type="scientific">Sphingobacterium griseoflavum</name>
    <dbReference type="NCBI Taxonomy" id="1474952"/>
    <lineage>
        <taxon>Bacteria</taxon>
        <taxon>Pseudomonadati</taxon>
        <taxon>Bacteroidota</taxon>
        <taxon>Sphingobacteriia</taxon>
        <taxon>Sphingobacteriales</taxon>
        <taxon>Sphingobacteriaceae</taxon>
        <taxon>Sphingobacterium</taxon>
    </lineage>
</organism>
<proteinExistence type="predicted"/>
<dbReference type="RefSeq" id="WP_189625877.1">
    <property type="nucleotide sequence ID" value="NZ_BNAF01000004.1"/>
</dbReference>
<comment type="caution">
    <text evidence="2">The sequence shown here is derived from an EMBL/GenBank/DDBJ whole genome shotgun (WGS) entry which is preliminary data.</text>
</comment>
<name>A0ABQ3HSZ8_9SPHI</name>
<protein>
    <recommendedName>
        <fullName evidence="1">DUF6265 domain-containing protein</fullName>
    </recommendedName>
</protein>
<reference evidence="3" key="1">
    <citation type="journal article" date="2019" name="Int. J. Syst. Evol. Microbiol.">
        <title>The Global Catalogue of Microorganisms (GCM) 10K type strain sequencing project: providing services to taxonomists for standard genome sequencing and annotation.</title>
        <authorList>
            <consortium name="The Broad Institute Genomics Platform"/>
            <consortium name="The Broad Institute Genome Sequencing Center for Infectious Disease"/>
            <person name="Wu L."/>
            <person name="Ma J."/>
        </authorList>
    </citation>
    <scope>NUCLEOTIDE SEQUENCE [LARGE SCALE GENOMIC DNA]</scope>
    <source>
        <strain evidence="3">CGMCC 1.12966</strain>
    </source>
</reference>
<evidence type="ECO:0000313" key="2">
    <source>
        <dbReference type="EMBL" id="GHE31696.1"/>
    </source>
</evidence>
<feature type="domain" description="DUF6265" evidence="1">
    <location>
        <begin position="33"/>
        <end position="138"/>
    </location>
</feature>
<dbReference type="Proteomes" id="UP000620550">
    <property type="component" value="Unassembled WGS sequence"/>
</dbReference>
<accession>A0ABQ3HSZ8</accession>
<keyword evidence="3" id="KW-1185">Reference proteome</keyword>